<comment type="caution">
    <text evidence="1">The sequence shown here is derived from an EMBL/GenBank/DDBJ whole genome shotgun (WGS) entry which is preliminary data.</text>
</comment>
<keyword evidence="2" id="KW-1185">Reference proteome</keyword>
<name>A0A9W6BXL3_9CHLO</name>
<proteinExistence type="predicted"/>
<organism evidence="1 2">
    <name type="scientific">Pleodorina starrii</name>
    <dbReference type="NCBI Taxonomy" id="330485"/>
    <lineage>
        <taxon>Eukaryota</taxon>
        <taxon>Viridiplantae</taxon>
        <taxon>Chlorophyta</taxon>
        <taxon>core chlorophytes</taxon>
        <taxon>Chlorophyceae</taxon>
        <taxon>CS clade</taxon>
        <taxon>Chlamydomonadales</taxon>
        <taxon>Volvocaceae</taxon>
        <taxon>Pleodorina</taxon>
    </lineage>
</organism>
<dbReference type="AlphaFoldDB" id="A0A9W6BXL3"/>
<accession>A0A9W6BXL3</accession>
<dbReference type="Proteomes" id="UP001165080">
    <property type="component" value="Unassembled WGS sequence"/>
</dbReference>
<reference evidence="1 2" key="1">
    <citation type="journal article" date="2023" name="Commun. Biol.">
        <title>Reorganization of the ancestral sex-determining regions during the evolution of trioecy in Pleodorina starrii.</title>
        <authorList>
            <person name="Takahashi K."/>
            <person name="Suzuki S."/>
            <person name="Kawai-Toyooka H."/>
            <person name="Yamamoto K."/>
            <person name="Hamaji T."/>
            <person name="Ootsuki R."/>
            <person name="Yamaguchi H."/>
            <person name="Kawachi M."/>
            <person name="Higashiyama T."/>
            <person name="Nozaki H."/>
        </authorList>
    </citation>
    <scope>NUCLEOTIDE SEQUENCE [LARGE SCALE GENOMIC DNA]</scope>
    <source>
        <strain evidence="1 2">NIES-4479</strain>
    </source>
</reference>
<gene>
    <name evidence="1" type="primary">PLEST005678</name>
    <name evidence="1" type="ORF">PLESTB_001558100</name>
</gene>
<dbReference type="EMBL" id="BRXU01000031">
    <property type="protein sequence ID" value="GLC59958.1"/>
    <property type="molecule type" value="Genomic_DNA"/>
</dbReference>
<sequence length="196" mass="20827">MRAEKLQRAASAVDGAAVAWLPSVSCIACGIDPGSEDGVMQSDQSVDQDVKDFLDDQQDVSAGCDAWADDEVSCFSKSATLLFDPETNKPLLVSTSPKKIVSTFSASACVPANMWGSSHLKTLARQRSQGMAFAWTTLSHSGSSNGGTGPVSGKRAYEQRAAVGEVGGLDYKVASPCGRLQRVRRVVRDLDRLDEP</sequence>
<protein>
    <submittedName>
        <fullName evidence="1">Uncharacterized protein</fullName>
    </submittedName>
</protein>
<evidence type="ECO:0000313" key="2">
    <source>
        <dbReference type="Proteomes" id="UP001165080"/>
    </source>
</evidence>
<evidence type="ECO:0000313" key="1">
    <source>
        <dbReference type="EMBL" id="GLC59958.1"/>
    </source>
</evidence>